<evidence type="ECO:0000256" key="5">
    <source>
        <dbReference type="ARBA" id="ARBA00023136"/>
    </source>
</evidence>
<evidence type="ECO:0000256" key="4">
    <source>
        <dbReference type="ARBA" id="ARBA00022989"/>
    </source>
</evidence>
<evidence type="ECO:0000313" key="8">
    <source>
        <dbReference type="EMBL" id="MFC3096886.1"/>
    </source>
</evidence>
<name>A0ABV7E5M3_9SPHN</name>
<feature type="transmembrane region" description="Helical" evidence="7">
    <location>
        <begin position="222"/>
        <end position="243"/>
    </location>
</feature>
<keyword evidence="3 7" id="KW-0812">Transmembrane</keyword>
<comment type="caution">
    <text evidence="8">The sequence shown here is derived from an EMBL/GenBank/DDBJ whole genome shotgun (WGS) entry which is preliminary data.</text>
</comment>
<keyword evidence="4 7" id="KW-1133">Transmembrane helix</keyword>
<organism evidence="8 9">
    <name type="scientific">Alteraurantiacibacter palmitatis</name>
    <dbReference type="NCBI Taxonomy" id="2054628"/>
    <lineage>
        <taxon>Bacteria</taxon>
        <taxon>Pseudomonadati</taxon>
        <taxon>Pseudomonadota</taxon>
        <taxon>Alphaproteobacteria</taxon>
        <taxon>Sphingomonadales</taxon>
        <taxon>Erythrobacteraceae</taxon>
        <taxon>Alteraurantiacibacter</taxon>
    </lineage>
</organism>
<accession>A0ABV7E5M3</accession>
<protein>
    <submittedName>
        <fullName evidence="8">Type IV secretion system protein</fullName>
    </submittedName>
</protein>
<feature type="transmembrane region" description="Helical" evidence="7">
    <location>
        <begin position="263"/>
        <end position="281"/>
    </location>
</feature>
<feature type="compositionally biased region" description="Low complexity" evidence="6">
    <location>
        <begin position="380"/>
        <end position="391"/>
    </location>
</feature>
<evidence type="ECO:0000313" key="9">
    <source>
        <dbReference type="Proteomes" id="UP001595456"/>
    </source>
</evidence>
<keyword evidence="5 7" id="KW-0472">Membrane</keyword>
<feature type="region of interest" description="Disordered" evidence="6">
    <location>
        <begin position="380"/>
        <end position="417"/>
    </location>
</feature>
<dbReference type="EMBL" id="JBHRST010000004">
    <property type="protein sequence ID" value="MFC3096886.1"/>
    <property type="molecule type" value="Genomic_DNA"/>
</dbReference>
<feature type="transmembrane region" description="Helical" evidence="7">
    <location>
        <begin position="89"/>
        <end position="108"/>
    </location>
</feature>
<dbReference type="InterPro" id="IPR007688">
    <property type="entry name" value="Conjugal_tfr_TrbL/VirB6"/>
</dbReference>
<evidence type="ECO:0000256" key="2">
    <source>
        <dbReference type="ARBA" id="ARBA00007802"/>
    </source>
</evidence>
<proteinExistence type="inferred from homology"/>
<dbReference type="Proteomes" id="UP001595456">
    <property type="component" value="Unassembled WGS sequence"/>
</dbReference>
<dbReference type="RefSeq" id="WP_336925786.1">
    <property type="nucleotide sequence ID" value="NZ_JBANRO010000005.1"/>
</dbReference>
<evidence type="ECO:0000256" key="6">
    <source>
        <dbReference type="SAM" id="MobiDB-lite"/>
    </source>
</evidence>
<comment type="subcellular location">
    <subcellularLocation>
        <location evidence="1">Membrane</location>
        <topology evidence="1">Multi-pass membrane protein</topology>
    </subcellularLocation>
</comment>
<feature type="transmembrane region" description="Helical" evidence="7">
    <location>
        <begin position="177"/>
        <end position="210"/>
    </location>
</feature>
<evidence type="ECO:0000256" key="7">
    <source>
        <dbReference type="SAM" id="Phobius"/>
    </source>
</evidence>
<feature type="transmembrane region" description="Helical" evidence="7">
    <location>
        <begin position="57"/>
        <end position="77"/>
    </location>
</feature>
<evidence type="ECO:0000256" key="3">
    <source>
        <dbReference type="ARBA" id="ARBA00022692"/>
    </source>
</evidence>
<comment type="similarity">
    <text evidence="2">Belongs to the TrbL/VirB6 family.</text>
</comment>
<evidence type="ECO:0000256" key="1">
    <source>
        <dbReference type="ARBA" id="ARBA00004141"/>
    </source>
</evidence>
<dbReference type="Pfam" id="PF04610">
    <property type="entry name" value="TrbL"/>
    <property type="match status" value="1"/>
</dbReference>
<reference evidence="9" key="1">
    <citation type="journal article" date="2019" name="Int. J. Syst. Evol. Microbiol.">
        <title>The Global Catalogue of Microorganisms (GCM) 10K type strain sequencing project: providing services to taxonomists for standard genome sequencing and annotation.</title>
        <authorList>
            <consortium name="The Broad Institute Genomics Platform"/>
            <consortium name="The Broad Institute Genome Sequencing Center for Infectious Disease"/>
            <person name="Wu L."/>
            <person name="Ma J."/>
        </authorList>
    </citation>
    <scope>NUCLEOTIDE SEQUENCE [LARGE SCALE GENOMIC DNA]</scope>
    <source>
        <strain evidence="9">KCTC 52607</strain>
    </source>
</reference>
<sequence>MTAIAASPPVAGGINQCQAALEGVGAGIGASLRAIDCAAGQMSQAAFSRIFGPDGAFVLPLQIILTIFVALLGYGLVTGRLRIGLSALAPRLITLGVVLTLATSWIAFQNVFWNFLVGGPDEIAGVLMGQDGSATTIFADKLDVVMYSLMEVSGGQGASETTSIFSPRGLLWAGATMLLLGTVGVLATCKIALAVLLGLGPIFIVMALFNGTRGLFAGWLKAAVLMALAPLFAVLAGSLMLELATPVLSALLTTPGQIDVRPAMAFFMIGAVHLALMAMVMKVASTMVAGWSVFGISAPSDRNDERRGSSFGADRPAIPAMAGPAGAAGAAGAAAVSAAPARDIRVATAAGLQAANDTAASGGASRITTRETRIIAGAAGAAQAGPGAQPGVSRARGIGSRFKSAPVRKPGRSTEKS</sequence>
<gene>
    <name evidence="8" type="ORF">ACFODU_03625</name>
</gene>
<keyword evidence="9" id="KW-1185">Reference proteome</keyword>